<evidence type="ECO:0000313" key="1">
    <source>
        <dbReference type="EMBL" id="KAK3308433.1"/>
    </source>
</evidence>
<comment type="caution">
    <text evidence="1">The sequence shown here is derived from an EMBL/GenBank/DDBJ whole genome shotgun (WGS) entry which is preliminary data.</text>
</comment>
<dbReference type="GeneID" id="87886584"/>
<organism evidence="1 2">
    <name type="scientific">Chaetomium strumarium</name>
    <dbReference type="NCBI Taxonomy" id="1170767"/>
    <lineage>
        <taxon>Eukaryota</taxon>
        <taxon>Fungi</taxon>
        <taxon>Dikarya</taxon>
        <taxon>Ascomycota</taxon>
        <taxon>Pezizomycotina</taxon>
        <taxon>Sordariomycetes</taxon>
        <taxon>Sordariomycetidae</taxon>
        <taxon>Sordariales</taxon>
        <taxon>Chaetomiaceae</taxon>
        <taxon>Chaetomium</taxon>
    </lineage>
</organism>
<dbReference type="Proteomes" id="UP001273166">
    <property type="component" value="Unassembled WGS sequence"/>
</dbReference>
<dbReference type="SUPFAM" id="SSF51430">
    <property type="entry name" value="NAD(P)-linked oxidoreductase"/>
    <property type="match status" value="1"/>
</dbReference>
<dbReference type="RefSeq" id="XP_062724213.1">
    <property type="nucleotide sequence ID" value="XM_062867755.1"/>
</dbReference>
<evidence type="ECO:0008006" key="3">
    <source>
        <dbReference type="Google" id="ProtNLM"/>
    </source>
</evidence>
<dbReference type="InterPro" id="IPR036812">
    <property type="entry name" value="NAD(P)_OxRdtase_dom_sf"/>
</dbReference>
<reference evidence="1" key="2">
    <citation type="submission" date="2023-06" db="EMBL/GenBank/DDBJ databases">
        <authorList>
            <consortium name="Lawrence Berkeley National Laboratory"/>
            <person name="Mondo S.J."/>
            <person name="Hensen N."/>
            <person name="Bonometti L."/>
            <person name="Westerberg I."/>
            <person name="Brannstrom I.O."/>
            <person name="Guillou S."/>
            <person name="Cros-Aarteil S."/>
            <person name="Calhoun S."/>
            <person name="Haridas S."/>
            <person name="Kuo A."/>
            <person name="Pangilinan J."/>
            <person name="Riley R."/>
            <person name="Labutti K."/>
            <person name="Andreopoulos B."/>
            <person name="Lipzen A."/>
            <person name="Chen C."/>
            <person name="Yanf M."/>
            <person name="Daum C."/>
            <person name="Ng V."/>
            <person name="Clum A."/>
            <person name="Steindorff A."/>
            <person name="Ohm R."/>
            <person name="Martin F."/>
            <person name="Silar P."/>
            <person name="Natvig D."/>
            <person name="Lalanne C."/>
            <person name="Gautier V."/>
            <person name="Ament-Velasquez S.L."/>
            <person name="Kruys A."/>
            <person name="Hutchinson M.I."/>
            <person name="Powell A.J."/>
            <person name="Barry K."/>
            <person name="Miller A.N."/>
            <person name="Grigoriev I.V."/>
            <person name="Debuchy R."/>
            <person name="Gladieux P."/>
            <person name="Thoren M.H."/>
            <person name="Johannesson H."/>
        </authorList>
    </citation>
    <scope>NUCLEOTIDE SEQUENCE</scope>
    <source>
        <strain evidence="1">CBS 333.67</strain>
    </source>
</reference>
<name>A0AAJ0M492_9PEZI</name>
<accession>A0AAJ0M492</accession>
<dbReference type="EMBL" id="JAUDZG010000002">
    <property type="protein sequence ID" value="KAK3308433.1"/>
    <property type="molecule type" value="Genomic_DNA"/>
</dbReference>
<evidence type="ECO:0000313" key="2">
    <source>
        <dbReference type="Proteomes" id="UP001273166"/>
    </source>
</evidence>
<protein>
    <recommendedName>
        <fullName evidence="3">NADP-dependent oxidoreductase domain-containing protein</fullName>
    </recommendedName>
</protein>
<sequence>MAIERVWTFWDTEEVTMWLTSLWVVYGAGLSEKLLDDFIRKHNVRDGVFSEVSHVCLGPQNIRPLKPVARETDGLIETVRKLGIAYVAYSLLGRGWLVNSCDP</sequence>
<dbReference type="AlphaFoldDB" id="A0AAJ0M492"/>
<reference evidence="1" key="1">
    <citation type="journal article" date="2023" name="Mol. Phylogenet. Evol.">
        <title>Genome-scale phylogeny and comparative genomics of the fungal order Sordariales.</title>
        <authorList>
            <person name="Hensen N."/>
            <person name="Bonometti L."/>
            <person name="Westerberg I."/>
            <person name="Brannstrom I.O."/>
            <person name="Guillou S."/>
            <person name="Cros-Aarteil S."/>
            <person name="Calhoun S."/>
            <person name="Haridas S."/>
            <person name="Kuo A."/>
            <person name="Mondo S."/>
            <person name="Pangilinan J."/>
            <person name="Riley R."/>
            <person name="LaButti K."/>
            <person name="Andreopoulos B."/>
            <person name="Lipzen A."/>
            <person name="Chen C."/>
            <person name="Yan M."/>
            <person name="Daum C."/>
            <person name="Ng V."/>
            <person name="Clum A."/>
            <person name="Steindorff A."/>
            <person name="Ohm R.A."/>
            <person name="Martin F."/>
            <person name="Silar P."/>
            <person name="Natvig D.O."/>
            <person name="Lalanne C."/>
            <person name="Gautier V."/>
            <person name="Ament-Velasquez S.L."/>
            <person name="Kruys A."/>
            <person name="Hutchinson M.I."/>
            <person name="Powell A.J."/>
            <person name="Barry K."/>
            <person name="Miller A.N."/>
            <person name="Grigoriev I.V."/>
            <person name="Debuchy R."/>
            <person name="Gladieux P."/>
            <person name="Hiltunen Thoren M."/>
            <person name="Johannesson H."/>
        </authorList>
    </citation>
    <scope>NUCLEOTIDE SEQUENCE</scope>
    <source>
        <strain evidence="1">CBS 333.67</strain>
    </source>
</reference>
<proteinExistence type="predicted"/>
<keyword evidence="2" id="KW-1185">Reference proteome</keyword>
<gene>
    <name evidence="1" type="ORF">B0T15DRAFT_508901</name>
</gene>